<evidence type="ECO:0000256" key="2">
    <source>
        <dbReference type="SAM" id="Coils"/>
    </source>
</evidence>
<comment type="caution">
    <text evidence="3">The sequence shown here is derived from an EMBL/GenBank/DDBJ whole genome shotgun (WGS) entry which is preliminary data.</text>
</comment>
<keyword evidence="4" id="KW-1185">Reference proteome</keyword>
<proteinExistence type="inferred from homology"/>
<evidence type="ECO:0000313" key="4">
    <source>
        <dbReference type="Proteomes" id="UP000264702"/>
    </source>
</evidence>
<keyword evidence="2" id="KW-0175">Coiled coil</keyword>
<comment type="similarity">
    <text evidence="1">Belongs to the PspA/Vipp/IM30 family.</text>
</comment>
<dbReference type="AlphaFoldDB" id="A0A372IJA7"/>
<organism evidence="3 4">
    <name type="scientific">Paracidobacterium acidisoli</name>
    <dbReference type="NCBI Taxonomy" id="2303751"/>
    <lineage>
        <taxon>Bacteria</taxon>
        <taxon>Pseudomonadati</taxon>
        <taxon>Acidobacteriota</taxon>
        <taxon>Terriglobia</taxon>
        <taxon>Terriglobales</taxon>
        <taxon>Acidobacteriaceae</taxon>
        <taxon>Paracidobacterium</taxon>
    </lineage>
</organism>
<dbReference type="InterPro" id="IPR007157">
    <property type="entry name" value="PspA_VIPP1"/>
</dbReference>
<name>A0A372IJA7_9BACT</name>
<reference evidence="3 4" key="1">
    <citation type="submission" date="2018-08" db="EMBL/GenBank/DDBJ databases">
        <title>Acidipila sp. 4G-K13, an acidobacterium isolated from forest soil.</title>
        <authorList>
            <person name="Gao Z.-H."/>
            <person name="Qiu L.-H."/>
        </authorList>
    </citation>
    <scope>NUCLEOTIDE SEQUENCE [LARGE SCALE GENOMIC DNA]</scope>
    <source>
        <strain evidence="3 4">4G-K13</strain>
    </source>
</reference>
<evidence type="ECO:0000256" key="1">
    <source>
        <dbReference type="ARBA" id="ARBA00043985"/>
    </source>
</evidence>
<sequence>MALLERVGTLLRANLNDLIEKAEDPEKLLKQLVLDMENQLLQVKTQVAIAIADEHLLDKKRKEHEEAAAEWQRKAELAVKKANDDLARAALERSLSHKQMAAGFAQQLEDQKAEVETLKNALRRLQQKLEETRSRCEMLIAQHRRARVVGRAAQARQAIDNKDRAAGMQRMRVRIAGSEASNAAHEELADADTLEDRFAVLEREEQIEALLRDLKEQHGRDAAV</sequence>
<dbReference type="PANTHER" id="PTHR31088:SF6">
    <property type="entry name" value="PHAGE SHOCK PROTEIN A"/>
    <property type="match status" value="1"/>
</dbReference>
<gene>
    <name evidence="3" type="ORF">D0Y96_19380</name>
</gene>
<dbReference type="PANTHER" id="PTHR31088">
    <property type="entry name" value="MEMBRANE-ASSOCIATED PROTEIN VIPP1, CHLOROPLASTIC"/>
    <property type="match status" value="1"/>
</dbReference>
<dbReference type="RefSeq" id="WP_117303349.1">
    <property type="nucleotide sequence ID" value="NZ_QVQT02000008.1"/>
</dbReference>
<accession>A0A372IJA7</accession>
<feature type="coiled-coil region" evidence="2">
    <location>
        <begin position="61"/>
        <end position="142"/>
    </location>
</feature>
<dbReference type="OrthoDB" id="9779630at2"/>
<dbReference type="EMBL" id="QVQT01000008">
    <property type="protein sequence ID" value="RFU14968.1"/>
    <property type="molecule type" value="Genomic_DNA"/>
</dbReference>
<dbReference type="Pfam" id="PF04012">
    <property type="entry name" value="PspA_IM30"/>
    <property type="match status" value="1"/>
</dbReference>
<protein>
    <submittedName>
        <fullName evidence="3">PspA/IM30 family protein</fullName>
    </submittedName>
</protein>
<evidence type="ECO:0000313" key="3">
    <source>
        <dbReference type="EMBL" id="RFU14968.1"/>
    </source>
</evidence>
<dbReference type="Proteomes" id="UP000264702">
    <property type="component" value="Unassembled WGS sequence"/>
</dbReference>